<dbReference type="EMBL" id="FOYL01000015">
    <property type="protein sequence ID" value="SFR28752.1"/>
    <property type="molecule type" value="Genomic_DNA"/>
</dbReference>
<protein>
    <submittedName>
        <fullName evidence="1">Uncharacterized protein</fullName>
    </submittedName>
</protein>
<gene>
    <name evidence="1" type="ORF">SAMN04488564_11560</name>
</gene>
<name>A0A1I6FFU0_9PSEU</name>
<proteinExistence type="predicted"/>
<evidence type="ECO:0000313" key="2">
    <source>
        <dbReference type="Proteomes" id="UP000198583"/>
    </source>
</evidence>
<dbReference type="AlphaFoldDB" id="A0A1I6FFU0"/>
<evidence type="ECO:0000313" key="1">
    <source>
        <dbReference type="EMBL" id="SFR28752.1"/>
    </source>
</evidence>
<organism evidence="1 2">
    <name type="scientific">Lentzea waywayandensis</name>
    <dbReference type="NCBI Taxonomy" id="84724"/>
    <lineage>
        <taxon>Bacteria</taxon>
        <taxon>Bacillati</taxon>
        <taxon>Actinomycetota</taxon>
        <taxon>Actinomycetes</taxon>
        <taxon>Pseudonocardiales</taxon>
        <taxon>Pseudonocardiaceae</taxon>
        <taxon>Lentzea</taxon>
    </lineage>
</organism>
<reference evidence="2" key="1">
    <citation type="submission" date="2016-10" db="EMBL/GenBank/DDBJ databases">
        <authorList>
            <person name="Varghese N."/>
            <person name="Submissions S."/>
        </authorList>
    </citation>
    <scope>NUCLEOTIDE SEQUENCE [LARGE SCALE GENOMIC DNA]</scope>
    <source>
        <strain evidence="2">DSM 44232</strain>
    </source>
</reference>
<accession>A0A1I6FFU0</accession>
<dbReference type="Proteomes" id="UP000198583">
    <property type="component" value="Unassembled WGS sequence"/>
</dbReference>
<keyword evidence="2" id="KW-1185">Reference proteome</keyword>
<sequence length="39" mass="4367">MYHAVTPVYLQHTGPNMYVPAAVHIYAYSASGVIDQKWS</sequence>